<dbReference type="Gene3D" id="1.10.10.10">
    <property type="entry name" value="Winged helix-like DNA-binding domain superfamily/Winged helix DNA-binding domain"/>
    <property type="match status" value="1"/>
</dbReference>
<feature type="domain" description="Methylated-DNA-[protein]-cysteine S-methyltransferase DNA binding" evidence="7">
    <location>
        <begin position="108"/>
        <end position="189"/>
    </location>
</feature>
<dbReference type="PANTHER" id="PTHR10815">
    <property type="entry name" value="METHYLATED-DNA--PROTEIN-CYSTEINE METHYLTRANSFERASE"/>
    <property type="match status" value="1"/>
</dbReference>
<dbReference type="Gene3D" id="3.30.160.70">
    <property type="entry name" value="Methylated DNA-protein cysteine methyltransferase domain"/>
    <property type="match status" value="1"/>
</dbReference>
<gene>
    <name evidence="8" type="ORF">WN72_22700</name>
</gene>
<organism evidence="8 9">
    <name type="scientific">Bradyrhizobium arachidis</name>
    <dbReference type="NCBI Taxonomy" id="858423"/>
    <lineage>
        <taxon>Bacteria</taxon>
        <taxon>Pseudomonadati</taxon>
        <taxon>Pseudomonadota</taxon>
        <taxon>Alphaproteobacteria</taxon>
        <taxon>Hyphomicrobiales</taxon>
        <taxon>Nitrobacteraceae</taxon>
        <taxon>Bradyrhizobium</taxon>
    </lineage>
</organism>
<dbReference type="Proteomes" id="UP000594015">
    <property type="component" value="Chromosome"/>
</dbReference>
<keyword evidence="5" id="KW-0234">DNA repair</keyword>
<evidence type="ECO:0000256" key="1">
    <source>
        <dbReference type="ARBA" id="ARBA00001286"/>
    </source>
</evidence>
<dbReference type="InterPro" id="IPR036217">
    <property type="entry name" value="MethylDNA_cys_MeTrfase_DNAb"/>
</dbReference>
<keyword evidence="3" id="KW-0808">Transferase</keyword>
<protein>
    <submittedName>
        <fullName evidence="8">Methylated-DNA--[protein]-cysteine S-methyltransferase</fullName>
    </submittedName>
</protein>
<dbReference type="SUPFAM" id="SSF53155">
    <property type="entry name" value="Methylated DNA-protein cysteine methyltransferase domain"/>
    <property type="match status" value="1"/>
</dbReference>
<dbReference type="CDD" id="cd06445">
    <property type="entry name" value="ATase"/>
    <property type="match status" value="1"/>
</dbReference>
<dbReference type="AlphaFoldDB" id="A0AAE7NMU0"/>
<dbReference type="PROSITE" id="PS00374">
    <property type="entry name" value="MGMT"/>
    <property type="match status" value="1"/>
</dbReference>
<dbReference type="Pfam" id="PF01035">
    <property type="entry name" value="DNA_binding_1"/>
    <property type="match status" value="1"/>
</dbReference>
<sequence length="191" mass="20873">MNLMTSEAALRLLPAVEPDSTVTDVLFFGGADTVLGKVLLARSAKGVCAILLGDDTTALETDLAARFPEATLIANEAMVRDDLAKVVRYAEKPSDGFDLTLDMRGTPLQRRIWEQIRAIPLGRTMSYMHLARLINCVYPRVAARVVANACAANPIALAVPCHRVIRADGELAGYRWGIARKRELLRKEAEA</sequence>
<dbReference type="GO" id="GO:0006281">
    <property type="term" value="P:DNA repair"/>
    <property type="evidence" value="ECO:0007669"/>
    <property type="project" value="UniProtKB-KW"/>
</dbReference>
<keyword evidence="4" id="KW-0227">DNA damage</keyword>
<dbReference type="RefSeq" id="WP_092220096.1">
    <property type="nucleotide sequence ID" value="NZ_CP030050.1"/>
</dbReference>
<evidence type="ECO:0000256" key="5">
    <source>
        <dbReference type="ARBA" id="ARBA00023204"/>
    </source>
</evidence>
<dbReference type="InterPro" id="IPR001497">
    <property type="entry name" value="MethylDNA_cys_MeTrfase_AS"/>
</dbReference>
<name>A0AAE7NMU0_9BRAD</name>
<evidence type="ECO:0000259" key="7">
    <source>
        <dbReference type="Pfam" id="PF01035"/>
    </source>
</evidence>
<keyword evidence="2" id="KW-0489">Methyltransferase</keyword>
<proteinExistence type="predicted"/>
<dbReference type="KEGG" id="barh:WN72_22700"/>
<evidence type="ECO:0000256" key="6">
    <source>
        <dbReference type="ARBA" id="ARBA00049348"/>
    </source>
</evidence>
<evidence type="ECO:0000256" key="4">
    <source>
        <dbReference type="ARBA" id="ARBA00022763"/>
    </source>
</evidence>
<evidence type="ECO:0000313" key="8">
    <source>
        <dbReference type="EMBL" id="QOZ68818.1"/>
    </source>
</evidence>
<dbReference type="SUPFAM" id="SSF46767">
    <property type="entry name" value="Methylated DNA-protein cysteine methyltransferase, C-terminal domain"/>
    <property type="match status" value="1"/>
</dbReference>
<dbReference type="NCBIfam" id="TIGR00589">
    <property type="entry name" value="ogt"/>
    <property type="match status" value="1"/>
</dbReference>
<dbReference type="InterPro" id="IPR036388">
    <property type="entry name" value="WH-like_DNA-bd_sf"/>
</dbReference>
<dbReference type="GO" id="GO:0003908">
    <property type="term" value="F:methylated-DNA-[protein]-cysteine S-methyltransferase activity"/>
    <property type="evidence" value="ECO:0007669"/>
    <property type="project" value="UniProtKB-EC"/>
</dbReference>
<evidence type="ECO:0000313" key="9">
    <source>
        <dbReference type="Proteomes" id="UP000594015"/>
    </source>
</evidence>
<dbReference type="InterPro" id="IPR014048">
    <property type="entry name" value="MethylDNA_cys_MeTrfase_DNA-bd"/>
</dbReference>
<comment type="catalytic activity">
    <reaction evidence="6">
        <text>a 6-O-methyl-2'-deoxyguanosine in DNA + L-cysteinyl-[protein] = S-methyl-L-cysteinyl-[protein] + a 2'-deoxyguanosine in DNA</text>
        <dbReference type="Rhea" id="RHEA:24000"/>
        <dbReference type="Rhea" id="RHEA-COMP:10131"/>
        <dbReference type="Rhea" id="RHEA-COMP:10132"/>
        <dbReference type="Rhea" id="RHEA-COMP:11367"/>
        <dbReference type="Rhea" id="RHEA-COMP:11368"/>
        <dbReference type="ChEBI" id="CHEBI:29950"/>
        <dbReference type="ChEBI" id="CHEBI:82612"/>
        <dbReference type="ChEBI" id="CHEBI:85445"/>
        <dbReference type="ChEBI" id="CHEBI:85448"/>
        <dbReference type="EC" id="2.1.1.63"/>
    </reaction>
</comment>
<accession>A0AAE7NMU0</accession>
<dbReference type="EMBL" id="CP030050">
    <property type="protein sequence ID" value="QOZ68818.1"/>
    <property type="molecule type" value="Genomic_DNA"/>
</dbReference>
<dbReference type="PANTHER" id="PTHR10815:SF14">
    <property type="entry name" value="BIFUNCTIONAL TRANSCRIPTIONAL ACTIVATOR_DNA REPAIR ENZYME ADA"/>
    <property type="match status" value="1"/>
</dbReference>
<reference evidence="8 9" key="1">
    <citation type="submission" date="2018-06" db="EMBL/GenBank/DDBJ databases">
        <title>Comparative genomics of Bradyrhizobium nodulating Arachidis hypogaea.</title>
        <authorList>
            <person name="Li Y."/>
        </authorList>
    </citation>
    <scope>NUCLEOTIDE SEQUENCE [LARGE SCALE GENOMIC DNA]</scope>
    <source>
        <strain evidence="8 9">CCBAU 051107</strain>
    </source>
</reference>
<comment type="catalytic activity">
    <reaction evidence="1">
        <text>a 4-O-methyl-thymidine in DNA + L-cysteinyl-[protein] = a thymidine in DNA + S-methyl-L-cysteinyl-[protein]</text>
        <dbReference type="Rhea" id="RHEA:53428"/>
        <dbReference type="Rhea" id="RHEA-COMP:10131"/>
        <dbReference type="Rhea" id="RHEA-COMP:10132"/>
        <dbReference type="Rhea" id="RHEA-COMP:13555"/>
        <dbReference type="Rhea" id="RHEA-COMP:13556"/>
        <dbReference type="ChEBI" id="CHEBI:29950"/>
        <dbReference type="ChEBI" id="CHEBI:82612"/>
        <dbReference type="ChEBI" id="CHEBI:137386"/>
        <dbReference type="ChEBI" id="CHEBI:137387"/>
        <dbReference type="EC" id="2.1.1.63"/>
    </reaction>
</comment>
<dbReference type="InterPro" id="IPR036631">
    <property type="entry name" value="MGMT_N_sf"/>
</dbReference>
<dbReference type="GO" id="GO:0032259">
    <property type="term" value="P:methylation"/>
    <property type="evidence" value="ECO:0007669"/>
    <property type="project" value="UniProtKB-KW"/>
</dbReference>
<evidence type="ECO:0000256" key="2">
    <source>
        <dbReference type="ARBA" id="ARBA00022603"/>
    </source>
</evidence>
<evidence type="ECO:0000256" key="3">
    <source>
        <dbReference type="ARBA" id="ARBA00022679"/>
    </source>
</evidence>